<feature type="region of interest" description="Disordered" evidence="1">
    <location>
        <begin position="102"/>
        <end position="122"/>
    </location>
</feature>
<evidence type="ECO:0000313" key="3">
    <source>
        <dbReference type="EMBL" id="OQO10730.1"/>
    </source>
</evidence>
<proteinExistence type="predicted"/>
<sequence length="122" mass="13627">MGLFSILPESLVTIETWIIRAFLLLALLIGGPWLLVLLYDLLLYSWRAATYEFPYIGGRARGRQRPRAPSLKERPNGIKRRFSLATKPKSVDLGYTGATTSAQVKRRSTGSMGRGAWDGVDE</sequence>
<dbReference type="InParanoid" id="A0A1V8TH91"/>
<dbReference type="EMBL" id="NAJO01000008">
    <property type="protein sequence ID" value="OQO10730.1"/>
    <property type="molecule type" value="Genomic_DNA"/>
</dbReference>
<keyword evidence="2" id="KW-0812">Transmembrane</keyword>
<gene>
    <name evidence="3" type="ORF">B0A48_04030</name>
</gene>
<organism evidence="3 4">
    <name type="scientific">Cryoendolithus antarcticus</name>
    <dbReference type="NCBI Taxonomy" id="1507870"/>
    <lineage>
        <taxon>Eukaryota</taxon>
        <taxon>Fungi</taxon>
        <taxon>Dikarya</taxon>
        <taxon>Ascomycota</taxon>
        <taxon>Pezizomycotina</taxon>
        <taxon>Dothideomycetes</taxon>
        <taxon>Dothideomycetidae</taxon>
        <taxon>Cladosporiales</taxon>
        <taxon>Cladosporiaceae</taxon>
        <taxon>Cryoendolithus</taxon>
    </lineage>
</organism>
<dbReference type="AlphaFoldDB" id="A0A1V8TH91"/>
<dbReference type="OrthoDB" id="5309803at2759"/>
<name>A0A1V8TH91_9PEZI</name>
<evidence type="ECO:0000256" key="2">
    <source>
        <dbReference type="SAM" id="Phobius"/>
    </source>
</evidence>
<dbReference type="Proteomes" id="UP000192596">
    <property type="component" value="Unassembled WGS sequence"/>
</dbReference>
<keyword evidence="4" id="KW-1185">Reference proteome</keyword>
<protein>
    <submittedName>
        <fullName evidence="3">Uncharacterized protein</fullName>
    </submittedName>
</protein>
<comment type="caution">
    <text evidence="3">The sequence shown here is derived from an EMBL/GenBank/DDBJ whole genome shotgun (WGS) entry which is preliminary data.</text>
</comment>
<accession>A0A1V8TH91</accession>
<evidence type="ECO:0000256" key="1">
    <source>
        <dbReference type="SAM" id="MobiDB-lite"/>
    </source>
</evidence>
<keyword evidence="2" id="KW-1133">Transmembrane helix</keyword>
<keyword evidence="2" id="KW-0472">Membrane</keyword>
<feature type="transmembrane region" description="Helical" evidence="2">
    <location>
        <begin position="17"/>
        <end position="39"/>
    </location>
</feature>
<evidence type="ECO:0000313" key="4">
    <source>
        <dbReference type="Proteomes" id="UP000192596"/>
    </source>
</evidence>
<reference evidence="4" key="1">
    <citation type="submission" date="2017-03" db="EMBL/GenBank/DDBJ databases">
        <title>Genomes of endolithic fungi from Antarctica.</title>
        <authorList>
            <person name="Coleine C."/>
            <person name="Masonjones S."/>
            <person name="Stajich J.E."/>
        </authorList>
    </citation>
    <scope>NUCLEOTIDE SEQUENCE [LARGE SCALE GENOMIC DNA]</scope>
    <source>
        <strain evidence="4">CCFEE 5527</strain>
    </source>
</reference>